<dbReference type="PANTHER" id="PTHR13090:SF1">
    <property type="entry name" value="ARGININE-HYDROXYLASE NDUFAF5, MITOCHONDRIAL"/>
    <property type="match status" value="1"/>
</dbReference>
<keyword evidence="2" id="KW-0808">Transferase</keyword>
<evidence type="ECO:0000313" key="3">
    <source>
        <dbReference type="EMBL" id="PRY23031.1"/>
    </source>
</evidence>
<dbReference type="GO" id="GO:0032259">
    <property type="term" value="P:methylation"/>
    <property type="evidence" value="ECO:0007669"/>
    <property type="project" value="UniProtKB-KW"/>
</dbReference>
<dbReference type="Gene3D" id="3.40.50.150">
    <property type="entry name" value="Vaccinia Virus protein VP39"/>
    <property type="match status" value="1"/>
</dbReference>
<dbReference type="InterPro" id="IPR050602">
    <property type="entry name" value="Malonyl-ACP_OMT"/>
</dbReference>
<dbReference type="GO" id="GO:0008168">
    <property type="term" value="F:methyltransferase activity"/>
    <property type="evidence" value="ECO:0007669"/>
    <property type="project" value="UniProtKB-KW"/>
</dbReference>
<name>A0A2T0RPF5_9RHOB</name>
<organism evidence="3 4">
    <name type="scientific">Aliiruegeria haliotis</name>
    <dbReference type="NCBI Taxonomy" id="1280846"/>
    <lineage>
        <taxon>Bacteria</taxon>
        <taxon>Pseudomonadati</taxon>
        <taxon>Pseudomonadota</taxon>
        <taxon>Alphaproteobacteria</taxon>
        <taxon>Rhodobacterales</taxon>
        <taxon>Roseobacteraceae</taxon>
        <taxon>Aliiruegeria</taxon>
    </lineage>
</organism>
<reference evidence="3 4" key="1">
    <citation type="submission" date="2018-03" db="EMBL/GenBank/DDBJ databases">
        <title>Genomic Encyclopedia of Archaeal and Bacterial Type Strains, Phase II (KMG-II): from individual species to whole genera.</title>
        <authorList>
            <person name="Goeker M."/>
        </authorList>
    </citation>
    <scope>NUCLEOTIDE SEQUENCE [LARGE SCALE GENOMIC DNA]</scope>
    <source>
        <strain evidence="3 4">DSM 29328</strain>
    </source>
</reference>
<protein>
    <recommendedName>
        <fullName evidence="5">Methyltransferase family protein</fullName>
    </recommendedName>
</protein>
<evidence type="ECO:0000256" key="1">
    <source>
        <dbReference type="ARBA" id="ARBA00022603"/>
    </source>
</evidence>
<keyword evidence="1" id="KW-0489">Methyltransferase</keyword>
<comment type="caution">
    <text evidence="3">The sequence shown here is derived from an EMBL/GenBank/DDBJ whole genome shotgun (WGS) entry which is preliminary data.</text>
</comment>
<dbReference type="PANTHER" id="PTHR13090">
    <property type="entry name" value="ARGININE-HYDROXYLASE NDUFAF5, MITOCHONDRIAL"/>
    <property type="match status" value="1"/>
</dbReference>
<evidence type="ECO:0008006" key="5">
    <source>
        <dbReference type="Google" id="ProtNLM"/>
    </source>
</evidence>
<dbReference type="InterPro" id="IPR029063">
    <property type="entry name" value="SAM-dependent_MTases_sf"/>
</dbReference>
<evidence type="ECO:0000313" key="4">
    <source>
        <dbReference type="Proteomes" id="UP000239480"/>
    </source>
</evidence>
<proteinExistence type="predicted"/>
<accession>A0A2T0RPF5</accession>
<gene>
    <name evidence="3" type="ORF">CLV78_10583</name>
</gene>
<evidence type="ECO:0000256" key="2">
    <source>
        <dbReference type="ARBA" id="ARBA00022679"/>
    </source>
</evidence>
<dbReference type="EMBL" id="PVTD01000005">
    <property type="protein sequence ID" value="PRY23031.1"/>
    <property type="molecule type" value="Genomic_DNA"/>
</dbReference>
<keyword evidence="4" id="KW-1185">Reference proteome</keyword>
<sequence length="299" mass="32460">MAPSTARIPAPTSKIPIMTQPRLTDRPALDRARLRAERRSDGMADFLHRAIATELEERLELVNRSFTAPAVVSGYPRLWTELVPGAKQVADTEILDLVPGAHDLLIHALALHWADDPVGQLVQARHALKPDGLFLAALFGGETLCELRYAMAAAEVAELGGLSPRIAPMADIRAIGSLMQRAGFALPVADSLPLTVSYETPFHLMRDLRAMGESNVLADRHRSPAPRRLFQRAAESYTESHAGSDGRIPATFEILLLTGWAPAASQPKPLRPGSATTRLADALGTQEFKLPKDPDDIPD</sequence>
<dbReference type="Proteomes" id="UP000239480">
    <property type="component" value="Unassembled WGS sequence"/>
</dbReference>
<dbReference type="AlphaFoldDB" id="A0A2T0RPF5"/>
<dbReference type="SUPFAM" id="SSF53335">
    <property type="entry name" value="S-adenosyl-L-methionine-dependent methyltransferases"/>
    <property type="match status" value="1"/>
</dbReference>